<organism evidence="18 19">
    <name type="scientific">Sporosarcina gallistercoris</name>
    <dbReference type="NCBI Taxonomy" id="2762245"/>
    <lineage>
        <taxon>Bacteria</taxon>
        <taxon>Bacillati</taxon>
        <taxon>Bacillota</taxon>
        <taxon>Bacilli</taxon>
        <taxon>Bacillales</taxon>
        <taxon>Caryophanaceae</taxon>
        <taxon>Sporosarcina</taxon>
    </lineage>
</organism>
<dbReference type="InterPro" id="IPR024567">
    <property type="entry name" value="RNase_HII/HIII_dom"/>
</dbReference>
<dbReference type="InterPro" id="IPR022898">
    <property type="entry name" value="RNase_HII"/>
</dbReference>
<evidence type="ECO:0000259" key="17">
    <source>
        <dbReference type="PROSITE" id="PS51975"/>
    </source>
</evidence>
<evidence type="ECO:0000256" key="14">
    <source>
        <dbReference type="HAMAP-Rule" id="MF_00052"/>
    </source>
</evidence>
<keyword evidence="9 14" id="KW-0540">Nuclease</keyword>
<comment type="subcellular location">
    <subcellularLocation>
        <location evidence="4 14">Cytoplasm</location>
    </subcellularLocation>
</comment>
<keyword evidence="19" id="KW-1185">Reference proteome</keyword>
<evidence type="ECO:0000256" key="9">
    <source>
        <dbReference type="ARBA" id="ARBA00022722"/>
    </source>
</evidence>
<dbReference type="CDD" id="cd07182">
    <property type="entry name" value="RNase_HII_bacteria_HII_like"/>
    <property type="match status" value="1"/>
</dbReference>
<dbReference type="PROSITE" id="PS51975">
    <property type="entry name" value="RNASE_H_2"/>
    <property type="match status" value="1"/>
</dbReference>
<evidence type="ECO:0000256" key="11">
    <source>
        <dbReference type="ARBA" id="ARBA00022759"/>
    </source>
</evidence>
<dbReference type="Pfam" id="PF01351">
    <property type="entry name" value="RNase_HII"/>
    <property type="match status" value="1"/>
</dbReference>
<comment type="caution">
    <text evidence="18">The sequence shown here is derived from an EMBL/GenBank/DDBJ whole genome shotgun (WGS) entry which is preliminary data.</text>
</comment>
<sequence>MKTIQAIKLQLKETNERESWMEELTKDSRKGVQQALNSWNRAYDKRCALKVDHLKKKKFDASYAPFEGAQVAGTDEAGRGPLAGPVVTAAVILPLESDELIGLDDSKQISKKERERFAEIIKRIAVAWSVHVQSAERIDEINIYAATRESMEQAIRKLSVEPDQVLADAMNLTVNCPSASIVKGDAQSLTIAAASILAKTTRDQLMDELHEQYPMYRFDKHAGYGTPEHLDALKEYGPSVHHRKTFEPIKTMIARKAADL</sequence>
<evidence type="ECO:0000256" key="12">
    <source>
        <dbReference type="ARBA" id="ARBA00022801"/>
    </source>
</evidence>
<dbReference type="InterPro" id="IPR001352">
    <property type="entry name" value="RNase_HII/HIII"/>
</dbReference>
<keyword evidence="12 14" id="KW-0378">Hydrolase</keyword>
<dbReference type="NCBIfam" id="NF000594">
    <property type="entry name" value="PRK00015.1-1"/>
    <property type="match status" value="1"/>
</dbReference>
<feature type="binding site" evidence="14 15">
    <location>
        <position position="168"/>
    </location>
    <ligand>
        <name>a divalent metal cation</name>
        <dbReference type="ChEBI" id="CHEBI:60240"/>
    </ligand>
</feature>
<evidence type="ECO:0000256" key="7">
    <source>
        <dbReference type="ARBA" id="ARBA00019179"/>
    </source>
</evidence>
<dbReference type="EC" id="3.1.26.4" evidence="6 14"/>
<reference evidence="18 19" key="1">
    <citation type="submission" date="2020-08" db="EMBL/GenBank/DDBJ databases">
        <title>A Genomic Blueprint of the Chicken Gut Microbiome.</title>
        <authorList>
            <person name="Gilroy R."/>
            <person name="Ravi A."/>
            <person name="Getino M."/>
            <person name="Pursley I."/>
            <person name="Horton D.L."/>
            <person name="Alikhan N.-F."/>
            <person name="Baker D."/>
            <person name="Gharbi K."/>
            <person name="Hall N."/>
            <person name="Watson M."/>
            <person name="Adriaenssens E.M."/>
            <person name="Foster-Nyarko E."/>
            <person name="Jarju S."/>
            <person name="Secka A."/>
            <person name="Antonio M."/>
            <person name="Oren A."/>
            <person name="Chaudhuri R."/>
            <person name="La Ragione R.M."/>
            <person name="Hildebrand F."/>
            <person name="Pallen M.J."/>
        </authorList>
    </citation>
    <scope>NUCLEOTIDE SEQUENCE [LARGE SCALE GENOMIC DNA]</scope>
    <source>
        <strain evidence="18 19">Sa3CUA8</strain>
    </source>
</reference>
<comment type="catalytic activity">
    <reaction evidence="1 14 15 16">
        <text>Endonucleolytic cleavage to 5'-phosphomonoester.</text>
        <dbReference type="EC" id="3.1.26.4"/>
    </reaction>
</comment>
<evidence type="ECO:0000256" key="4">
    <source>
        <dbReference type="ARBA" id="ARBA00004496"/>
    </source>
</evidence>
<dbReference type="PANTHER" id="PTHR10954">
    <property type="entry name" value="RIBONUCLEASE H2 SUBUNIT A"/>
    <property type="match status" value="1"/>
</dbReference>
<dbReference type="GO" id="GO:0004523">
    <property type="term" value="F:RNA-DNA hybrid ribonuclease activity"/>
    <property type="evidence" value="ECO:0007669"/>
    <property type="project" value="UniProtKB-EC"/>
</dbReference>
<dbReference type="EMBL" id="JACSQY010000001">
    <property type="protein sequence ID" value="MBD7907149.1"/>
    <property type="molecule type" value="Genomic_DNA"/>
</dbReference>
<keyword evidence="11 14" id="KW-0255">Endonuclease</keyword>
<evidence type="ECO:0000256" key="2">
    <source>
        <dbReference type="ARBA" id="ARBA00001946"/>
    </source>
</evidence>
<dbReference type="InterPro" id="IPR036397">
    <property type="entry name" value="RNaseH_sf"/>
</dbReference>
<proteinExistence type="inferred from homology"/>
<name>A0ABR8PGD2_9BACL</name>
<evidence type="ECO:0000256" key="3">
    <source>
        <dbReference type="ARBA" id="ARBA00004065"/>
    </source>
</evidence>
<keyword evidence="13 14" id="KW-0464">Manganese</keyword>
<evidence type="ECO:0000256" key="5">
    <source>
        <dbReference type="ARBA" id="ARBA00007383"/>
    </source>
</evidence>
<evidence type="ECO:0000256" key="8">
    <source>
        <dbReference type="ARBA" id="ARBA00022490"/>
    </source>
</evidence>
<evidence type="ECO:0000256" key="10">
    <source>
        <dbReference type="ARBA" id="ARBA00022723"/>
    </source>
</evidence>
<keyword evidence="8 14" id="KW-0963">Cytoplasm</keyword>
<evidence type="ECO:0000256" key="1">
    <source>
        <dbReference type="ARBA" id="ARBA00000077"/>
    </source>
</evidence>
<comment type="cofactor">
    <cofactor evidence="14 15">
        <name>Mn(2+)</name>
        <dbReference type="ChEBI" id="CHEBI:29035"/>
    </cofactor>
    <cofactor evidence="14 15">
        <name>Mg(2+)</name>
        <dbReference type="ChEBI" id="CHEBI:18420"/>
    </cofactor>
    <text evidence="14 15">Manganese or magnesium. Binds 1 divalent metal ion per monomer in the absence of substrate. May bind a second metal ion after substrate binding.</text>
</comment>
<evidence type="ECO:0000313" key="19">
    <source>
        <dbReference type="Proteomes" id="UP000659496"/>
    </source>
</evidence>
<protein>
    <recommendedName>
        <fullName evidence="7 14">Ribonuclease HII</fullName>
        <shortName evidence="14">RNase HII</shortName>
        <ecNumber evidence="6 14">3.1.26.4</ecNumber>
    </recommendedName>
</protein>
<dbReference type="Proteomes" id="UP000659496">
    <property type="component" value="Unassembled WGS sequence"/>
</dbReference>
<evidence type="ECO:0000256" key="15">
    <source>
        <dbReference type="PROSITE-ProRule" id="PRU01319"/>
    </source>
</evidence>
<keyword evidence="10 14" id="KW-0479">Metal-binding</keyword>
<evidence type="ECO:0000256" key="16">
    <source>
        <dbReference type="RuleBase" id="RU003515"/>
    </source>
</evidence>
<feature type="domain" description="RNase H type-2" evidence="17">
    <location>
        <begin position="69"/>
        <end position="258"/>
    </location>
</feature>
<dbReference type="Gene3D" id="3.30.420.10">
    <property type="entry name" value="Ribonuclease H-like superfamily/Ribonuclease H"/>
    <property type="match status" value="1"/>
</dbReference>
<evidence type="ECO:0000256" key="13">
    <source>
        <dbReference type="ARBA" id="ARBA00023211"/>
    </source>
</evidence>
<dbReference type="InterPro" id="IPR012337">
    <property type="entry name" value="RNaseH-like_sf"/>
</dbReference>
<comment type="cofactor">
    <cofactor evidence="2">
        <name>Mg(2+)</name>
        <dbReference type="ChEBI" id="CHEBI:18420"/>
    </cofactor>
</comment>
<evidence type="ECO:0000256" key="6">
    <source>
        <dbReference type="ARBA" id="ARBA00012180"/>
    </source>
</evidence>
<comment type="function">
    <text evidence="3 14 16">Endonuclease that specifically degrades the RNA of RNA-DNA hybrids.</text>
</comment>
<dbReference type="PANTHER" id="PTHR10954:SF18">
    <property type="entry name" value="RIBONUCLEASE HII"/>
    <property type="match status" value="1"/>
</dbReference>
<feature type="binding site" evidence="14 15">
    <location>
        <position position="76"/>
    </location>
    <ligand>
        <name>a divalent metal cation</name>
        <dbReference type="ChEBI" id="CHEBI:60240"/>
    </ligand>
</feature>
<dbReference type="HAMAP" id="MF_00052_B">
    <property type="entry name" value="RNase_HII_B"/>
    <property type="match status" value="1"/>
</dbReference>
<dbReference type="SUPFAM" id="SSF53098">
    <property type="entry name" value="Ribonuclease H-like"/>
    <property type="match status" value="1"/>
</dbReference>
<accession>A0ABR8PGD2</accession>
<feature type="binding site" evidence="14 15">
    <location>
        <position position="75"/>
    </location>
    <ligand>
        <name>a divalent metal cation</name>
        <dbReference type="ChEBI" id="CHEBI:60240"/>
    </ligand>
</feature>
<comment type="similarity">
    <text evidence="5 14 16">Belongs to the RNase HII family.</text>
</comment>
<dbReference type="NCBIfam" id="NF000595">
    <property type="entry name" value="PRK00015.1-3"/>
    <property type="match status" value="1"/>
</dbReference>
<gene>
    <name evidence="14" type="primary">rnhB</name>
    <name evidence="18" type="ORF">H9659_02215</name>
</gene>
<dbReference type="RefSeq" id="WP_191688523.1">
    <property type="nucleotide sequence ID" value="NZ_JACSQY010000001.1"/>
</dbReference>
<evidence type="ECO:0000313" key="18">
    <source>
        <dbReference type="EMBL" id="MBD7907149.1"/>
    </source>
</evidence>